<name>A0ABS2TM95_9ACTN</name>
<evidence type="ECO:0000313" key="3">
    <source>
        <dbReference type="Proteomes" id="UP000749040"/>
    </source>
</evidence>
<reference evidence="2 3" key="1">
    <citation type="submission" date="2021-01" db="EMBL/GenBank/DDBJ databases">
        <title>Streptomyces acididurans sp. nov., isolated from a peat swamp forest soil.</title>
        <authorList>
            <person name="Chantavorakit T."/>
            <person name="Duangmal K."/>
        </authorList>
    </citation>
    <scope>NUCLEOTIDE SEQUENCE [LARGE SCALE GENOMIC DNA]</scope>
    <source>
        <strain evidence="2 3">KK5PA1</strain>
    </source>
</reference>
<protein>
    <submittedName>
        <fullName evidence="2">Uncharacterized protein</fullName>
    </submittedName>
</protein>
<gene>
    <name evidence="2" type="ORF">ITX44_06515</name>
</gene>
<evidence type="ECO:0000313" key="2">
    <source>
        <dbReference type="EMBL" id="MBM9504192.1"/>
    </source>
</evidence>
<keyword evidence="3" id="KW-1185">Reference proteome</keyword>
<evidence type="ECO:0000256" key="1">
    <source>
        <dbReference type="SAM" id="SignalP"/>
    </source>
</evidence>
<comment type="caution">
    <text evidence="2">The sequence shown here is derived from an EMBL/GenBank/DDBJ whole genome shotgun (WGS) entry which is preliminary data.</text>
</comment>
<dbReference type="EMBL" id="JADKYB010000003">
    <property type="protein sequence ID" value="MBM9504192.1"/>
    <property type="molecule type" value="Genomic_DNA"/>
</dbReference>
<organism evidence="2 3">
    <name type="scientific">Actinacidiphila acididurans</name>
    <dbReference type="NCBI Taxonomy" id="2784346"/>
    <lineage>
        <taxon>Bacteria</taxon>
        <taxon>Bacillati</taxon>
        <taxon>Actinomycetota</taxon>
        <taxon>Actinomycetes</taxon>
        <taxon>Kitasatosporales</taxon>
        <taxon>Streptomycetaceae</taxon>
        <taxon>Actinacidiphila</taxon>
    </lineage>
</organism>
<dbReference type="RefSeq" id="WP_205356068.1">
    <property type="nucleotide sequence ID" value="NZ_JADKYB010000003.1"/>
</dbReference>
<proteinExistence type="predicted"/>
<dbReference type="Proteomes" id="UP000749040">
    <property type="component" value="Unassembled WGS sequence"/>
</dbReference>
<sequence length="339" mass="36443">MRPQHPRSGRGRWLFTILATCALVLATATTALPQSRAAAAAPARQDCISTPAEYKAAWDARQVRCVSPSLYVTAFSRGDSSLYPAGFWFAWANSGGNLESYLKLRNLYGNRPDKVGIGILSFVGFPGLDTWNYPMDLQVYTLPAGVRAQVPTFGTWQQVLAAQYGTAAFPPAAEQQLARIYAGIGPNQDVVGAFQTVTGCDRTALLQGSDPTAAIGCNRDFLDALAAAGPSPYSTGQSKTCFQNFTTGYKGPRNAAALRAVLYQCQDAGFLNTGAGVGYNTYANPFVCAPADWQTVQQRYTGQEFILTNTTFDALPSHVDIPLDLGTPGNRDYLHSGYC</sequence>
<feature type="chain" id="PRO_5047057361" evidence="1">
    <location>
        <begin position="34"/>
        <end position="339"/>
    </location>
</feature>
<keyword evidence="1" id="KW-0732">Signal</keyword>
<accession>A0ABS2TM95</accession>
<feature type="signal peptide" evidence="1">
    <location>
        <begin position="1"/>
        <end position="33"/>
    </location>
</feature>